<feature type="transmembrane region" description="Helical" evidence="9">
    <location>
        <begin position="53"/>
        <end position="73"/>
    </location>
</feature>
<dbReference type="InterPro" id="IPR036396">
    <property type="entry name" value="Cyt_P450_sf"/>
</dbReference>
<dbReference type="Proteomes" id="UP001265746">
    <property type="component" value="Unassembled WGS sequence"/>
</dbReference>
<evidence type="ECO:0000256" key="6">
    <source>
        <dbReference type="ARBA" id="ARBA00023004"/>
    </source>
</evidence>
<keyword evidence="9" id="KW-0812">Transmembrane</keyword>
<evidence type="ECO:0000256" key="7">
    <source>
        <dbReference type="ARBA" id="ARBA00023033"/>
    </source>
</evidence>
<protein>
    <submittedName>
        <fullName evidence="10">Uncharacterized protein</fullName>
    </submittedName>
</protein>
<dbReference type="GO" id="GO:0005506">
    <property type="term" value="F:iron ion binding"/>
    <property type="evidence" value="ECO:0007669"/>
    <property type="project" value="InterPro"/>
</dbReference>
<keyword evidence="9" id="KW-0472">Membrane</keyword>
<feature type="transmembrane region" description="Helical" evidence="9">
    <location>
        <begin position="12"/>
        <end position="32"/>
    </location>
</feature>
<feature type="binding site" description="axial binding residue" evidence="8">
    <location>
        <position position="489"/>
    </location>
    <ligand>
        <name>heme</name>
        <dbReference type="ChEBI" id="CHEBI:30413"/>
    </ligand>
    <ligandPart>
        <name>Fe</name>
        <dbReference type="ChEBI" id="CHEBI:18248"/>
    </ligandPart>
</feature>
<dbReference type="SUPFAM" id="SSF48264">
    <property type="entry name" value="Cytochrome P450"/>
    <property type="match status" value="1"/>
</dbReference>
<evidence type="ECO:0000256" key="9">
    <source>
        <dbReference type="SAM" id="Phobius"/>
    </source>
</evidence>
<dbReference type="AlphaFoldDB" id="A0AAD9S8P7"/>
<evidence type="ECO:0000256" key="3">
    <source>
        <dbReference type="ARBA" id="ARBA00022617"/>
    </source>
</evidence>
<proteinExistence type="predicted"/>
<keyword evidence="3 8" id="KW-0349">Heme</keyword>
<evidence type="ECO:0000313" key="11">
    <source>
        <dbReference type="Proteomes" id="UP001265746"/>
    </source>
</evidence>
<gene>
    <name evidence="10" type="ORF">N8I77_008893</name>
</gene>
<keyword evidence="4 8" id="KW-0479">Metal-binding</keyword>
<comment type="pathway">
    <text evidence="2">Secondary metabolite biosynthesis.</text>
</comment>
<keyword evidence="11" id="KW-1185">Reference proteome</keyword>
<dbReference type="GO" id="GO:0004497">
    <property type="term" value="F:monooxygenase activity"/>
    <property type="evidence" value="ECO:0007669"/>
    <property type="project" value="UniProtKB-KW"/>
</dbReference>
<evidence type="ECO:0000256" key="1">
    <source>
        <dbReference type="ARBA" id="ARBA00001971"/>
    </source>
</evidence>
<reference evidence="10" key="1">
    <citation type="submission" date="2023-06" db="EMBL/GenBank/DDBJ databases">
        <authorList>
            <person name="Noh H."/>
        </authorList>
    </citation>
    <scope>NUCLEOTIDE SEQUENCE</scope>
    <source>
        <strain evidence="10">DUCC20226</strain>
    </source>
</reference>
<dbReference type="Pfam" id="PF00067">
    <property type="entry name" value="p450"/>
    <property type="match status" value="1"/>
</dbReference>
<comment type="caution">
    <text evidence="10">The sequence shown here is derived from an EMBL/GenBank/DDBJ whole genome shotgun (WGS) entry which is preliminary data.</text>
</comment>
<keyword evidence="6 8" id="KW-0408">Iron</keyword>
<evidence type="ECO:0000256" key="8">
    <source>
        <dbReference type="PIRSR" id="PIRSR602401-1"/>
    </source>
</evidence>
<dbReference type="InterPro" id="IPR002401">
    <property type="entry name" value="Cyt_P450_E_grp-I"/>
</dbReference>
<keyword evidence="5" id="KW-0560">Oxidoreductase</keyword>
<comment type="cofactor">
    <cofactor evidence="1 8">
        <name>heme</name>
        <dbReference type="ChEBI" id="CHEBI:30413"/>
    </cofactor>
</comment>
<dbReference type="Gene3D" id="1.10.630.10">
    <property type="entry name" value="Cytochrome P450"/>
    <property type="match status" value="1"/>
</dbReference>
<evidence type="ECO:0000256" key="5">
    <source>
        <dbReference type="ARBA" id="ARBA00023002"/>
    </source>
</evidence>
<evidence type="ECO:0000256" key="2">
    <source>
        <dbReference type="ARBA" id="ARBA00005179"/>
    </source>
</evidence>
<dbReference type="CDD" id="cd11051">
    <property type="entry name" value="CYP59-like"/>
    <property type="match status" value="1"/>
</dbReference>
<evidence type="ECO:0000256" key="4">
    <source>
        <dbReference type="ARBA" id="ARBA00022723"/>
    </source>
</evidence>
<dbReference type="InterPro" id="IPR050121">
    <property type="entry name" value="Cytochrome_P450_monoxygenase"/>
</dbReference>
<dbReference type="PANTHER" id="PTHR24305:SF107">
    <property type="entry name" value="P450, PUTATIVE (EUROFUNG)-RELATED"/>
    <property type="match status" value="1"/>
</dbReference>
<sequence>MALSWLDGMEPSASLVGRSLGIAALAALAIFFTRLYQHRTRFRNMMKKHDIPILPHSFLFGHLIAVGKALASYPSDFSKLGIIYAMTKVYPEICEHGLLYFDTWPLGEATLAVFNPDLMAQFTQDRSFLKAPMVRVELEPLTDLHDIVTMEGQEWKTWRSVFNPGFSAKNLTALLPAFLEEIQVLKERLVKVARSGEVVKMEGTIQRATVDVIFRAALGIRLHSQIRETPFVTTLQNQIWWLVCDTSLPNLVKTMIPFRRLMIWNNNRKMKKFLAPLIEEDISRLDRGELSEAKTINYLAIKAYRSEVQQSGATSKTQRVDPKFLDFAISQLKIFIFAGHDTTASTVSFAYSRLYRDAGVLAKTRAEHDQVLGPDPSQAFPRLTENPNLLNQMPYTTAVIKETLRLYPPAATARIGAPDGFLTHPDTGKVYPTDGLMLWSTSFATHRMEEYWERPEEFLPERWLTRDESDPLHPRKNAWRPFELGPRNCIGQELAQVEIRAILAMTVRELDIEPAYPADAPEALGEKAYQTMGFGDITGHVKDGFPVRVKINAGEK</sequence>
<dbReference type="InterPro" id="IPR001128">
    <property type="entry name" value="Cyt_P450"/>
</dbReference>
<name>A0AAD9S8P7_PHOAM</name>
<organism evidence="10 11">
    <name type="scientific">Phomopsis amygdali</name>
    <name type="common">Fusicoccum amygdali</name>
    <dbReference type="NCBI Taxonomy" id="1214568"/>
    <lineage>
        <taxon>Eukaryota</taxon>
        <taxon>Fungi</taxon>
        <taxon>Dikarya</taxon>
        <taxon>Ascomycota</taxon>
        <taxon>Pezizomycotina</taxon>
        <taxon>Sordariomycetes</taxon>
        <taxon>Sordariomycetidae</taxon>
        <taxon>Diaporthales</taxon>
        <taxon>Diaporthaceae</taxon>
        <taxon>Diaporthe</taxon>
    </lineage>
</organism>
<dbReference type="EMBL" id="JAUJFL010000005">
    <property type="protein sequence ID" value="KAK2602349.1"/>
    <property type="molecule type" value="Genomic_DNA"/>
</dbReference>
<dbReference type="PRINTS" id="PR00463">
    <property type="entry name" value="EP450I"/>
</dbReference>
<dbReference type="GO" id="GO:0016705">
    <property type="term" value="F:oxidoreductase activity, acting on paired donors, with incorporation or reduction of molecular oxygen"/>
    <property type="evidence" value="ECO:0007669"/>
    <property type="project" value="InterPro"/>
</dbReference>
<evidence type="ECO:0000313" key="10">
    <source>
        <dbReference type="EMBL" id="KAK2602349.1"/>
    </source>
</evidence>
<keyword evidence="9" id="KW-1133">Transmembrane helix</keyword>
<dbReference type="PRINTS" id="PR00385">
    <property type="entry name" value="P450"/>
</dbReference>
<accession>A0AAD9S8P7</accession>
<dbReference type="PANTHER" id="PTHR24305">
    <property type="entry name" value="CYTOCHROME P450"/>
    <property type="match status" value="1"/>
</dbReference>
<keyword evidence="7" id="KW-0503">Monooxygenase</keyword>
<dbReference type="GO" id="GO:0020037">
    <property type="term" value="F:heme binding"/>
    <property type="evidence" value="ECO:0007669"/>
    <property type="project" value="InterPro"/>
</dbReference>